<dbReference type="OrthoDB" id="9803432at2"/>
<dbReference type="Gene3D" id="2.30.30.940">
    <property type="match status" value="1"/>
</dbReference>
<keyword evidence="7" id="KW-1185">Reference proteome</keyword>
<dbReference type="InterPro" id="IPR003593">
    <property type="entry name" value="AAA+_ATPase"/>
</dbReference>
<dbReference type="GO" id="GO:0017116">
    <property type="term" value="F:single-stranded DNA helicase activity"/>
    <property type="evidence" value="ECO:0007669"/>
    <property type="project" value="TreeGrafter"/>
</dbReference>
<dbReference type="AlphaFoldDB" id="A0A0M6WEM9"/>
<dbReference type="Pfam" id="PF14520">
    <property type="entry name" value="HHH_5"/>
    <property type="match status" value="1"/>
</dbReference>
<dbReference type="Gene3D" id="1.10.10.2220">
    <property type="match status" value="1"/>
</dbReference>
<evidence type="ECO:0000313" key="8">
    <source>
        <dbReference type="Proteomes" id="UP000095495"/>
    </source>
</evidence>
<dbReference type="EMBL" id="CYXV01000010">
    <property type="protein sequence ID" value="CUN05649.1"/>
    <property type="molecule type" value="Genomic_DNA"/>
</dbReference>
<dbReference type="InterPro" id="IPR027785">
    <property type="entry name" value="UvrD-like_helicase_C"/>
</dbReference>
<dbReference type="CDD" id="cd18809">
    <property type="entry name" value="SF1_C_RecD"/>
    <property type="match status" value="1"/>
</dbReference>
<name>A0A0M6WEM9_9FIRM</name>
<evidence type="ECO:0000313" key="5">
    <source>
        <dbReference type="EMBL" id="CRL34757.1"/>
    </source>
</evidence>
<dbReference type="InterPro" id="IPR055446">
    <property type="entry name" value="RecD2_N_OB"/>
</dbReference>
<gene>
    <name evidence="6" type="primary">recD</name>
    <name evidence="3" type="synonym">recD2</name>
    <name evidence="6" type="ORF">ERS852420_02420</name>
    <name evidence="5" type="ORF">M72_22061</name>
</gene>
<comment type="function">
    <text evidence="3">DNA-dependent ATPase and ATP-dependent 5'-3' DNA helicase. Has no activity on blunt DNA or DNA with 3'-overhangs, requires at least 10 bases of 5'-ssDNA for helicase activity.</text>
</comment>
<accession>A0A0M6WEM9</accession>
<dbReference type="CDD" id="cd17933">
    <property type="entry name" value="DEXSc_RecD-like"/>
    <property type="match status" value="1"/>
</dbReference>
<dbReference type="EMBL" id="CVRR01000007">
    <property type="protein sequence ID" value="CRL34757.1"/>
    <property type="molecule type" value="Genomic_DNA"/>
</dbReference>
<evidence type="ECO:0000256" key="3">
    <source>
        <dbReference type="HAMAP-Rule" id="MF_01488"/>
    </source>
</evidence>
<dbReference type="GO" id="GO:0005524">
    <property type="term" value="F:ATP binding"/>
    <property type="evidence" value="ECO:0007669"/>
    <property type="project" value="UniProtKB-UniRule"/>
</dbReference>
<dbReference type="Pfam" id="PF13245">
    <property type="entry name" value="AAA_19"/>
    <property type="match status" value="1"/>
</dbReference>
<evidence type="ECO:0000313" key="7">
    <source>
        <dbReference type="Proteomes" id="UP000049979"/>
    </source>
</evidence>
<dbReference type="GeneID" id="99747904"/>
<dbReference type="InterPro" id="IPR010994">
    <property type="entry name" value="RuvA_2-like"/>
</dbReference>
<dbReference type="Pfam" id="PF18335">
    <property type="entry name" value="SH3_13"/>
    <property type="match status" value="1"/>
</dbReference>
<evidence type="ECO:0000259" key="4">
    <source>
        <dbReference type="SMART" id="SM00382"/>
    </source>
</evidence>
<dbReference type="GO" id="GO:0006310">
    <property type="term" value="P:DNA recombination"/>
    <property type="evidence" value="ECO:0007669"/>
    <property type="project" value="InterPro"/>
</dbReference>
<reference evidence="7" key="2">
    <citation type="submission" date="2015-05" db="EMBL/GenBank/DDBJ databases">
        <authorList>
            <consortium name="Pathogen Informatics"/>
        </authorList>
    </citation>
    <scope>NUCLEOTIDE SEQUENCE [LARGE SCALE GENOMIC DNA]</scope>
    <source>
        <strain evidence="6 8">2789STDY5608863</strain>
        <strain evidence="7">M72</strain>
    </source>
</reference>
<dbReference type="Pfam" id="PF14490">
    <property type="entry name" value="HHH_RecD2"/>
    <property type="match status" value="1"/>
</dbReference>
<dbReference type="Gene3D" id="3.40.50.300">
    <property type="entry name" value="P-loop containing nucleotide triphosphate hydrolases"/>
    <property type="match status" value="2"/>
</dbReference>
<dbReference type="SUPFAM" id="SSF52540">
    <property type="entry name" value="P-loop containing nucleoside triphosphate hydrolases"/>
    <property type="match status" value="1"/>
</dbReference>
<dbReference type="GO" id="GO:0016787">
    <property type="term" value="F:hydrolase activity"/>
    <property type="evidence" value="ECO:0007669"/>
    <property type="project" value="UniProtKB-KW"/>
</dbReference>
<dbReference type="Proteomes" id="UP000095495">
    <property type="component" value="Unassembled WGS sequence"/>
</dbReference>
<dbReference type="SUPFAM" id="SSF47781">
    <property type="entry name" value="RuvA domain 2-like"/>
    <property type="match status" value="1"/>
</dbReference>
<protein>
    <recommendedName>
        <fullName evidence="3">ATP-dependent RecD2 DNA helicase</fullName>
        <ecNumber evidence="3">5.6.2.3</ecNumber>
    </recommendedName>
    <alternativeName>
        <fullName evidence="3">DNA 5'-3' helicase subunit RecD2</fullName>
    </alternativeName>
</protein>
<dbReference type="Pfam" id="PF23139">
    <property type="entry name" value="OB_YrrC"/>
    <property type="match status" value="1"/>
</dbReference>
<comment type="similarity">
    <text evidence="3">Belongs to the RecD family. RecD2 subfamily.</text>
</comment>
<dbReference type="SMART" id="SM00382">
    <property type="entry name" value="AAA"/>
    <property type="match status" value="1"/>
</dbReference>
<dbReference type="NCBIfam" id="TIGR01448">
    <property type="entry name" value="recD_rel"/>
    <property type="match status" value="1"/>
</dbReference>
<dbReference type="HAMAP" id="MF_01488">
    <property type="entry name" value="RecD2"/>
    <property type="match status" value="1"/>
</dbReference>
<dbReference type="GO" id="GO:0009338">
    <property type="term" value="C:exodeoxyribonuclease V complex"/>
    <property type="evidence" value="ECO:0007669"/>
    <property type="project" value="TreeGrafter"/>
</dbReference>
<feature type="domain" description="AAA+ ATPase" evidence="4">
    <location>
        <begin position="335"/>
        <end position="478"/>
    </location>
</feature>
<feature type="binding site" evidence="3">
    <location>
        <begin position="346"/>
        <end position="350"/>
    </location>
    <ligand>
        <name>ATP</name>
        <dbReference type="ChEBI" id="CHEBI:30616"/>
    </ligand>
</feature>
<dbReference type="EC" id="5.6.2.3" evidence="3"/>
<dbReference type="GO" id="GO:0003677">
    <property type="term" value="F:DNA binding"/>
    <property type="evidence" value="ECO:0007669"/>
    <property type="project" value="UniProtKB-UniRule"/>
</dbReference>
<dbReference type="PANTHER" id="PTHR43788">
    <property type="entry name" value="DNA2/NAM7 HELICASE FAMILY MEMBER"/>
    <property type="match status" value="1"/>
</dbReference>
<keyword evidence="3 6" id="KW-0378">Hydrolase</keyword>
<keyword evidence="2 3" id="KW-0067">ATP-binding</keyword>
<dbReference type="PANTHER" id="PTHR43788:SF6">
    <property type="entry name" value="DNA HELICASE B"/>
    <property type="match status" value="1"/>
</dbReference>
<dbReference type="InterPro" id="IPR041451">
    <property type="entry name" value="RecD2_SH13"/>
</dbReference>
<dbReference type="InterPro" id="IPR027417">
    <property type="entry name" value="P-loop_NTPase"/>
</dbReference>
<dbReference type="STRING" id="301302.ERS852420_02420"/>
<dbReference type="Proteomes" id="UP000049979">
    <property type="component" value="Unassembled WGS sequence"/>
</dbReference>
<keyword evidence="3" id="KW-0238">DNA-binding</keyword>
<proteinExistence type="inferred from homology"/>
<dbReference type="InterPro" id="IPR006345">
    <property type="entry name" value="RecD2"/>
</dbReference>
<evidence type="ECO:0000313" key="6">
    <source>
        <dbReference type="EMBL" id="CUN05649.1"/>
    </source>
</evidence>
<comment type="catalytic activity">
    <reaction evidence="3">
        <text>ATP + H2O = ADP + phosphate + H(+)</text>
        <dbReference type="Rhea" id="RHEA:13065"/>
        <dbReference type="ChEBI" id="CHEBI:15377"/>
        <dbReference type="ChEBI" id="CHEBI:15378"/>
        <dbReference type="ChEBI" id="CHEBI:30616"/>
        <dbReference type="ChEBI" id="CHEBI:43474"/>
        <dbReference type="ChEBI" id="CHEBI:456216"/>
        <dbReference type="EC" id="5.6.2.3"/>
    </reaction>
</comment>
<dbReference type="InterPro" id="IPR029493">
    <property type="entry name" value="RecD2-like_HHH"/>
</dbReference>
<dbReference type="InterPro" id="IPR050534">
    <property type="entry name" value="Coronavir_polyprotein_1ab"/>
</dbReference>
<dbReference type="Gene3D" id="1.10.150.20">
    <property type="entry name" value="5' to 3' exonuclease, C-terminal subdomain"/>
    <property type="match status" value="1"/>
</dbReference>
<sequence>MEENLESIEGYVDHIIYRNADNGYTVLVLVCNEEEETCVGVFSDIAEGENIKAKGSYTEHPTYGRQFQVKSFEEKAPQDEVAIERYLGSGAIKGIGIALAARIVRRFKADTFRIIEEEPERLAEIKGISQRKAMEIADQVNQKKDLRQAMIFLQQYGINTTLAVKIYKTYGQEIYGILKENPYRMADDVEGVGFRTADEIASRVGIRTDSDFRIRSGIQYVLLQAAGEGHTYLPMQELTQRASRLLEVDPEHIEQHYMNLAMDRKIIMRQVEDSTQIYAATYFYMEANTATRLTQLNAVFDVPDIEIEDRIRKIEKKTGMDLDEHQVEAVKEAVRNGVLVITGGPGTGKTTTINTIIRYFELSGEDIMLAAPTGRAAKRMSETTGYEARTIHRMLELNGGMEGNAGFERNEQNPLETNLIIIDEMSMVDISLMNSLLKAILPGTRLILVGDVNQLPSVGAGSVLKDIIDSKMFPTVMLTKIFRQASTSDIIVNAHKINRGEKVSLDNKSMDFFFLKRYEADKIINVTLQLIKQKLPKFVGASEYDIQVLTPMRKGLLGVERLNTILQMYLNPPSDRKKEKEHGAIVFREGDKVMQIKNNYQLEWEIRSKYGLCIDKGTGVFNGDTGIIEEINDFAETITVNFDEGRMVEYSYKLLDELELAYAVTIHKSQGSEYPAVVIPLLSGPRMLMNRNLLYTAVTRAKKCVTIVGDDTTFEQMIENNSQQRRYSGLKDRLLENKEEA</sequence>
<keyword evidence="3 5" id="KW-0347">Helicase</keyword>
<reference evidence="5" key="1">
    <citation type="submission" date="2015-05" db="EMBL/GenBank/DDBJ databases">
        <authorList>
            <person name="Wang D.B."/>
            <person name="Wang M."/>
        </authorList>
    </citation>
    <scope>NUCLEOTIDE SEQUENCE [LARGE SCALE GENOMIC DNA]</scope>
    <source>
        <strain evidence="5">M72</strain>
    </source>
</reference>
<dbReference type="GO" id="GO:0043139">
    <property type="term" value="F:5'-3' DNA helicase activity"/>
    <property type="evidence" value="ECO:0007669"/>
    <property type="project" value="UniProtKB-UniRule"/>
</dbReference>
<dbReference type="Pfam" id="PF13538">
    <property type="entry name" value="UvrD_C_2"/>
    <property type="match status" value="1"/>
</dbReference>
<organism evidence="5 7">
    <name type="scientific">Roseburia faecis</name>
    <dbReference type="NCBI Taxonomy" id="301302"/>
    <lineage>
        <taxon>Bacteria</taxon>
        <taxon>Bacillati</taxon>
        <taxon>Bacillota</taxon>
        <taxon>Clostridia</taxon>
        <taxon>Lachnospirales</taxon>
        <taxon>Lachnospiraceae</taxon>
        <taxon>Roseburia</taxon>
    </lineage>
</organism>
<keyword evidence="3" id="KW-0413">Isomerase</keyword>
<evidence type="ECO:0000256" key="1">
    <source>
        <dbReference type="ARBA" id="ARBA00022741"/>
    </source>
</evidence>
<dbReference type="RefSeq" id="WP_055067238.1">
    <property type="nucleotide sequence ID" value="NZ_CP173697.1"/>
</dbReference>
<keyword evidence="1 3" id="KW-0547">Nucleotide-binding</keyword>
<evidence type="ECO:0000256" key="2">
    <source>
        <dbReference type="ARBA" id="ARBA00022840"/>
    </source>
</evidence>